<gene>
    <name evidence="2" type="ORF">SKAU_G00345010</name>
</gene>
<sequence length="177" mass="19882">MRVQYDAGLFQQLSPQVKATATAEKHSYSLNKTKVSRNTTISDQITSIIHLLLPTQTQPEQNNLTVEDLADLETFIDQYYHLQNHMDPDSGNPSKRKKKDSSTDTDDLQTTEIQASPKKRPTIRDHSSKTLATHLKIPSDTTHDEPDLDQTSSPYIHGRTRQALPSLIDFTKQGIAG</sequence>
<feature type="region of interest" description="Disordered" evidence="1">
    <location>
        <begin position="83"/>
        <end position="160"/>
    </location>
</feature>
<comment type="caution">
    <text evidence="2">The sequence shown here is derived from an EMBL/GenBank/DDBJ whole genome shotgun (WGS) entry which is preliminary data.</text>
</comment>
<organism evidence="2 3">
    <name type="scientific">Synaphobranchus kaupii</name>
    <name type="common">Kaup's arrowtooth eel</name>
    <dbReference type="NCBI Taxonomy" id="118154"/>
    <lineage>
        <taxon>Eukaryota</taxon>
        <taxon>Metazoa</taxon>
        <taxon>Chordata</taxon>
        <taxon>Craniata</taxon>
        <taxon>Vertebrata</taxon>
        <taxon>Euteleostomi</taxon>
        <taxon>Actinopterygii</taxon>
        <taxon>Neopterygii</taxon>
        <taxon>Teleostei</taxon>
        <taxon>Anguilliformes</taxon>
        <taxon>Synaphobranchidae</taxon>
        <taxon>Synaphobranchus</taxon>
    </lineage>
</organism>
<keyword evidence="3" id="KW-1185">Reference proteome</keyword>
<dbReference type="Proteomes" id="UP001152622">
    <property type="component" value="Chromosome 16"/>
</dbReference>
<name>A0A9Q1IFG5_SYNKA</name>
<evidence type="ECO:0000313" key="3">
    <source>
        <dbReference type="Proteomes" id="UP001152622"/>
    </source>
</evidence>
<protein>
    <submittedName>
        <fullName evidence="2">Uncharacterized protein</fullName>
    </submittedName>
</protein>
<dbReference type="EMBL" id="JAINUF010000016">
    <property type="protein sequence ID" value="KAJ8339868.1"/>
    <property type="molecule type" value="Genomic_DNA"/>
</dbReference>
<evidence type="ECO:0000313" key="2">
    <source>
        <dbReference type="EMBL" id="KAJ8339868.1"/>
    </source>
</evidence>
<dbReference type="AlphaFoldDB" id="A0A9Q1IFG5"/>
<proteinExistence type="predicted"/>
<reference evidence="2" key="1">
    <citation type="journal article" date="2023" name="Science">
        <title>Genome structures resolve the early diversification of teleost fishes.</title>
        <authorList>
            <person name="Parey E."/>
            <person name="Louis A."/>
            <person name="Montfort J."/>
            <person name="Bouchez O."/>
            <person name="Roques C."/>
            <person name="Iampietro C."/>
            <person name="Lluch J."/>
            <person name="Castinel A."/>
            <person name="Donnadieu C."/>
            <person name="Desvignes T."/>
            <person name="Floi Bucao C."/>
            <person name="Jouanno E."/>
            <person name="Wen M."/>
            <person name="Mejri S."/>
            <person name="Dirks R."/>
            <person name="Jansen H."/>
            <person name="Henkel C."/>
            <person name="Chen W.J."/>
            <person name="Zahm M."/>
            <person name="Cabau C."/>
            <person name="Klopp C."/>
            <person name="Thompson A.W."/>
            <person name="Robinson-Rechavi M."/>
            <person name="Braasch I."/>
            <person name="Lecointre G."/>
            <person name="Bobe J."/>
            <person name="Postlethwait J.H."/>
            <person name="Berthelot C."/>
            <person name="Roest Crollius H."/>
            <person name="Guiguen Y."/>
        </authorList>
    </citation>
    <scope>NUCLEOTIDE SEQUENCE</scope>
    <source>
        <strain evidence="2">WJC10195</strain>
    </source>
</reference>
<accession>A0A9Q1IFG5</accession>
<evidence type="ECO:0000256" key="1">
    <source>
        <dbReference type="SAM" id="MobiDB-lite"/>
    </source>
</evidence>